<evidence type="ECO:0000256" key="5">
    <source>
        <dbReference type="ARBA" id="ARBA00023125"/>
    </source>
</evidence>
<dbReference type="InterPro" id="IPR001669">
    <property type="entry name" value="Arg_repress"/>
</dbReference>
<keyword evidence="7" id="KW-0028">Amino-acid biosynthesis</keyword>
<feature type="domain" description="Arginine repressor DNA-binding" evidence="9">
    <location>
        <begin position="2"/>
        <end position="68"/>
    </location>
</feature>
<dbReference type="PRINTS" id="PR01467">
    <property type="entry name" value="ARGREPRESSOR"/>
</dbReference>
<evidence type="ECO:0000256" key="2">
    <source>
        <dbReference type="ARBA" id="ARBA00008316"/>
    </source>
</evidence>
<gene>
    <name evidence="7 11" type="primary">argR</name>
    <name evidence="11" type="ORF">BR63_03980</name>
</gene>
<sequence length="150" mass="16879">MKTRRQKKIIEIIQNNIISTQEELAEALRNEGFEVTQATVSRDIKELRLVKIPTGQNSYKYGVPNEQGIVQNEDRLRRMMQELVTGMDYSENIVVLRTYPGNAHGVASLIDAANWKEVIGTVAGDDTILLVVKPTAAVPALMQKIRELME</sequence>
<dbReference type="InterPro" id="IPR020900">
    <property type="entry name" value="Arg_repress_DNA-bd"/>
</dbReference>
<dbReference type="RefSeq" id="WP_034421456.1">
    <property type="nucleotide sequence ID" value="NZ_CP045798.1"/>
</dbReference>
<dbReference type="EMBL" id="CP045798">
    <property type="protein sequence ID" value="QNB45548.1"/>
    <property type="molecule type" value="Genomic_DNA"/>
</dbReference>
<reference evidence="11 12" key="1">
    <citation type="journal article" date="2019" name="Front. Microbiol.">
        <title>Thermoanaerosceptrum fracticalcis gen. nov. sp. nov., a Novel Fumarate-Fermenting Microorganism From a Deep Fractured Carbonate Aquifer of the US Great Basin.</title>
        <authorList>
            <person name="Hamilton-Brehm S.D."/>
            <person name="Stewart L.E."/>
            <person name="Zavarin M."/>
            <person name="Caldwell M."/>
            <person name="Lawson P.A."/>
            <person name="Onstott T.C."/>
            <person name="Grzymski J."/>
            <person name="Neveux I."/>
            <person name="Lollar B.S."/>
            <person name="Russell C.E."/>
            <person name="Moser D.P."/>
        </authorList>
    </citation>
    <scope>NUCLEOTIDE SEQUENCE [LARGE SCALE GENOMIC DNA]</scope>
    <source>
        <strain evidence="11 12">DRI-13</strain>
    </source>
</reference>
<dbReference type="NCBIfam" id="TIGR01529">
    <property type="entry name" value="argR_whole"/>
    <property type="match status" value="1"/>
</dbReference>
<comment type="pathway">
    <text evidence="7">Amino-acid biosynthesis; L-arginine biosynthesis [regulation].</text>
</comment>
<comment type="function">
    <text evidence="7">Regulates arginine biosynthesis genes.</text>
</comment>
<dbReference type="HAMAP" id="MF_00173">
    <property type="entry name" value="Arg_repressor"/>
    <property type="match status" value="1"/>
</dbReference>
<dbReference type="GO" id="GO:0006526">
    <property type="term" value="P:L-arginine biosynthetic process"/>
    <property type="evidence" value="ECO:0007669"/>
    <property type="project" value="UniProtKB-UniPathway"/>
</dbReference>
<dbReference type="PANTHER" id="PTHR34471">
    <property type="entry name" value="ARGININE REPRESSOR"/>
    <property type="match status" value="1"/>
</dbReference>
<evidence type="ECO:0000259" key="10">
    <source>
        <dbReference type="Pfam" id="PF02863"/>
    </source>
</evidence>
<dbReference type="InterPro" id="IPR020899">
    <property type="entry name" value="Arg_repress_C"/>
</dbReference>
<dbReference type="OrthoDB" id="9807089at2"/>
<dbReference type="Pfam" id="PF01316">
    <property type="entry name" value="Arg_repressor"/>
    <property type="match status" value="1"/>
</dbReference>
<keyword evidence="3 7" id="KW-0963">Cytoplasm</keyword>
<dbReference type="GO" id="GO:0003677">
    <property type="term" value="F:DNA binding"/>
    <property type="evidence" value="ECO:0007669"/>
    <property type="project" value="UniProtKB-KW"/>
</dbReference>
<keyword evidence="5 7" id="KW-0238">DNA-binding</keyword>
<comment type="subcellular location">
    <subcellularLocation>
        <location evidence="1 7">Cytoplasm</location>
    </subcellularLocation>
</comment>
<dbReference type="AlphaFoldDB" id="A0A7G6E0E4"/>
<dbReference type="Gene3D" id="3.30.1360.40">
    <property type="match status" value="1"/>
</dbReference>
<evidence type="ECO:0000313" key="11">
    <source>
        <dbReference type="EMBL" id="QNB45548.1"/>
    </source>
</evidence>
<dbReference type="KEGG" id="tfr:BR63_03980"/>
<name>A0A7G6E0E4_THEFR</name>
<evidence type="ECO:0000259" key="9">
    <source>
        <dbReference type="Pfam" id="PF01316"/>
    </source>
</evidence>
<proteinExistence type="inferred from homology"/>
<keyword evidence="4 7" id="KW-0805">Transcription regulation</keyword>
<dbReference type="GO" id="GO:0005737">
    <property type="term" value="C:cytoplasm"/>
    <property type="evidence" value="ECO:0007669"/>
    <property type="project" value="UniProtKB-SubCell"/>
</dbReference>
<dbReference type="PANTHER" id="PTHR34471:SF1">
    <property type="entry name" value="ARGININE REPRESSOR"/>
    <property type="match status" value="1"/>
</dbReference>
<dbReference type="GO" id="GO:0003700">
    <property type="term" value="F:DNA-binding transcription factor activity"/>
    <property type="evidence" value="ECO:0007669"/>
    <property type="project" value="UniProtKB-UniRule"/>
</dbReference>
<dbReference type="UniPathway" id="UPA00068"/>
<protein>
    <recommendedName>
        <fullName evidence="7 8">Arginine repressor</fullName>
    </recommendedName>
</protein>
<dbReference type="Pfam" id="PF02863">
    <property type="entry name" value="Arg_repressor_C"/>
    <property type="match status" value="1"/>
</dbReference>
<evidence type="ECO:0000256" key="3">
    <source>
        <dbReference type="ARBA" id="ARBA00022490"/>
    </source>
</evidence>
<dbReference type="InterPro" id="IPR036388">
    <property type="entry name" value="WH-like_DNA-bd_sf"/>
</dbReference>
<dbReference type="GO" id="GO:0034618">
    <property type="term" value="F:arginine binding"/>
    <property type="evidence" value="ECO:0007669"/>
    <property type="project" value="InterPro"/>
</dbReference>
<keyword evidence="12" id="KW-1185">Reference proteome</keyword>
<comment type="similarity">
    <text evidence="2 7">Belongs to the ArgR family.</text>
</comment>
<evidence type="ECO:0000256" key="4">
    <source>
        <dbReference type="ARBA" id="ARBA00023015"/>
    </source>
</evidence>
<evidence type="ECO:0000256" key="6">
    <source>
        <dbReference type="ARBA" id="ARBA00023163"/>
    </source>
</evidence>
<dbReference type="GO" id="GO:1900079">
    <property type="term" value="P:regulation of arginine biosynthetic process"/>
    <property type="evidence" value="ECO:0007669"/>
    <property type="project" value="UniProtKB-UniRule"/>
</dbReference>
<accession>A0A7G6E0E4</accession>
<dbReference type="SUPFAM" id="SSF46785">
    <property type="entry name" value="Winged helix' DNA-binding domain"/>
    <property type="match status" value="1"/>
</dbReference>
<evidence type="ECO:0000313" key="12">
    <source>
        <dbReference type="Proteomes" id="UP000515847"/>
    </source>
</evidence>
<keyword evidence="6 7" id="KW-0804">Transcription</keyword>
<keyword evidence="7" id="KW-0678">Repressor</keyword>
<keyword evidence="7" id="KW-0055">Arginine biosynthesis</keyword>
<dbReference type="GO" id="GO:0051259">
    <property type="term" value="P:protein complex oligomerization"/>
    <property type="evidence" value="ECO:0007669"/>
    <property type="project" value="InterPro"/>
</dbReference>
<dbReference type="SUPFAM" id="SSF55252">
    <property type="entry name" value="C-terminal domain of arginine repressor"/>
    <property type="match status" value="1"/>
</dbReference>
<organism evidence="11 12">
    <name type="scientific">Thermanaerosceptrum fracticalcis</name>
    <dbReference type="NCBI Taxonomy" id="1712410"/>
    <lineage>
        <taxon>Bacteria</taxon>
        <taxon>Bacillati</taxon>
        <taxon>Bacillota</taxon>
        <taxon>Clostridia</taxon>
        <taxon>Eubacteriales</taxon>
        <taxon>Peptococcaceae</taxon>
        <taxon>Thermanaerosceptrum</taxon>
    </lineage>
</organism>
<dbReference type="Proteomes" id="UP000515847">
    <property type="component" value="Chromosome"/>
</dbReference>
<dbReference type="InterPro" id="IPR036390">
    <property type="entry name" value="WH_DNA-bd_sf"/>
</dbReference>
<evidence type="ECO:0000256" key="1">
    <source>
        <dbReference type="ARBA" id="ARBA00004496"/>
    </source>
</evidence>
<evidence type="ECO:0000256" key="7">
    <source>
        <dbReference type="HAMAP-Rule" id="MF_00173"/>
    </source>
</evidence>
<evidence type="ECO:0000256" key="8">
    <source>
        <dbReference type="NCBIfam" id="TIGR01529"/>
    </source>
</evidence>
<dbReference type="InterPro" id="IPR036251">
    <property type="entry name" value="Arg_repress_C_sf"/>
</dbReference>
<feature type="domain" description="Arginine repressor C-terminal" evidence="10">
    <location>
        <begin position="81"/>
        <end position="146"/>
    </location>
</feature>
<dbReference type="Gene3D" id="1.10.10.10">
    <property type="entry name" value="Winged helix-like DNA-binding domain superfamily/Winged helix DNA-binding domain"/>
    <property type="match status" value="1"/>
</dbReference>